<reference evidence="7" key="1">
    <citation type="submission" date="2015-07" db="EMBL/GenBank/DDBJ databases">
        <title>Transcriptome Assembly of Anthurium amnicola.</title>
        <authorList>
            <person name="Suzuki J."/>
        </authorList>
    </citation>
    <scope>NUCLEOTIDE SEQUENCE</scope>
</reference>
<feature type="compositionally biased region" description="Basic and acidic residues" evidence="5">
    <location>
        <begin position="257"/>
        <end position="266"/>
    </location>
</feature>
<keyword evidence="4 6" id="KW-0472">Membrane</keyword>
<accession>A0A1D1XY41</accession>
<name>A0A1D1XY41_9ARAE</name>
<keyword evidence="3 6" id="KW-1133">Transmembrane helix</keyword>
<dbReference type="Pfam" id="PF00335">
    <property type="entry name" value="Tetraspanin"/>
    <property type="match status" value="1"/>
</dbReference>
<feature type="transmembrane region" description="Helical" evidence="6">
    <location>
        <begin position="104"/>
        <end position="127"/>
    </location>
</feature>
<dbReference type="EMBL" id="GDJX01020639">
    <property type="protein sequence ID" value="JAT47297.1"/>
    <property type="molecule type" value="Transcribed_RNA"/>
</dbReference>
<evidence type="ECO:0000256" key="5">
    <source>
        <dbReference type="SAM" id="MobiDB-lite"/>
    </source>
</evidence>
<gene>
    <name evidence="7" type="primary">CD9_0</name>
    <name evidence="7" type="ORF">g.29765</name>
</gene>
<sequence length="266" mass="29322">VETRERERRGEEMRPSLCRSCVAFLLKVLNFLQAFVGVAVVVYSVWMLTKWEGRDSGLGGGLGLDSITLPHPWFVYLFMGIGLLVCLITFTGHVAAEAINGCCLCFYAMLISVLILLEAALVGILALNKHWEEDLPRDPTGELDRLRKFIEANIDICRWIGVAVVVIQALSLLLAIVLRGMVSTRRHQCDSDEDLPVARAPLLYPHCGSAAASSSMEGKTHSDIWSVRMREKYGLNQGELSYAPVDPKSSPSGNSVGEDRRSCSIL</sequence>
<evidence type="ECO:0000256" key="4">
    <source>
        <dbReference type="ARBA" id="ARBA00023136"/>
    </source>
</evidence>
<evidence type="ECO:0000256" key="3">
    <source>
        <dbReference type="ARBA" id="ARBA00022989"/>
    </source>
</evidence>
<feature type="transmembrane region" description="Helical" evidence="6">
    <location>
        <begin position="159"/>
        <end position="178"/>
    </location>
</feature>
<feature type="transmembrane region" description="Helical" evidence="6">
    <location>
        <begin position="73"/>
        <end position="92"/>
    </location>
</feature>
<organism evidence="7">
    <name type="scientific">Anthurium amnicola</name>
    <dbReference type="NCBI Taxonomy" id="1678845"/>
    <lineage>
        <taxon>Eukaryota</taxon>
        <taxon>Viridiplantae</taxon>
        <taxon>Streptophyta</taxon>
        <taxon>Embryophyta</taxon>
        <taxon>Tracheophyta</taxon>
        <taxon>Spermatophyta</taxon>
        <taxon>Magnoliopsida</taxon>
        <taxon>Liliopsida</taxon>
        <taxon>Araceae</taxon>
        <taxon>Pothoideae</taxon>
        <taxon>Potheae</taxon>
        <taxon>Anthurium</taxon>
    </lineage>
</organism>
<protein>
    <submittedName>
        <fullName evidence="7">CD9 antigen</fullName>
    </submittedName>
</protein>
<evidence type="ECO:0000256" key="2">
    <source>
        <dbReference type="ARBA" id="ARBA00022692"/>
    </source>
</evidence>
<evidence type="ECO:0000313" key="7">
    <source>
        <dbReference type="EMBL" id="JAT47297.1"/>
    </source>
</evidence>
<dbReference type="GO" id="GO:0016020">
    <property type="term" value="C:membrane"/>
    <property type="evidence" value="ECO:0007669"/>
    <property type="project" value="UniProtKB-SubCell"/>
</dbReference>
<feature type="transmembrane region" description="Helical" evidence="6">
    <location>
        <begin position="21"/>
        <end position="46"/>
    </location>
</feature>
<feature type="non-terminal residue" evidence="7">
    <location>
        <position position="1"/>
    </location>
</feature>
<evidence type="ECO:0000256" key="6">
    <source>
        <dbReference type="SAM" id="Phobius"/>
    </source>
</evidence>
<dbReference type="AlphaFoldDB" id="A0A1D1XY41"/>
<comment type="subcellular location">
    <subcellularLocation>
        <location evidence="1">Membrane</location>
        <topology evidence="1">Multi-pass membrane protein</topology>
    </subcellularLocation>
</comment>
<proteinExistence type="predicted"/>
<dbReference type="InterPro" id="IPR018499">
    <property type="entry name" value="Tetraspanin/Peripherin"/>
</dbReference>
<evidence type="ECO:0000256" key="1">
    <source>
        <dbReference type="ARBA" id="ARBA00004141"/>
    </source>
</evidence>
<keyword evidence="2 6" id="KW-0812">Transmembrane</keyword>
<feature type="region of interest" description="Disordered" evidence="5">
    <location>
        <begin position="239"/>
        <end position="266"/>
    </location>
</feature>